<keyword evidence="3" id="KW-1185">Reference proteome</keyword>
<proteinExistence type="predicted"/>
<dbReference type="AlphaFoldDB" id="A0A484IA99"/>
<evidence type="ECO:0000256" key="1">
    <source>
        <dbReference type="SAM" id="Phobius"/>
    </source>
</evidence>
<keyword evidence="1" id="KW-1133">Transmembrane helix</keyword>
<keyword evidence="1" id="KW-0472">Membrane</keyword>
<evidence type="ECO:0000313" key="2">
    <source>
        <dbReference type="EMBL" id="VFJ13137.1"/>
    </source>
</evidence>
<protein>
    <submittedName>
        <fullName evidence="2">Uncharacterized protein</fullName>
    </submittedName>
</protein>
<organism evidence="2 3">
    <name type="scientific">Candidatus Nitrosocosmicus franklandianus</name>
    <dbReference type="NCBI Taxonomy" id="1798806"/>
    <lineage>
        <taxon>Archaea</taxon>
        <taxon>Nitrososphaerota</taxon>
        <taxon>Nitrososphaeria</taxon>
        <taxon>Nitrososphaerales</taxon>
        <taxon>Nitrososphaeraceae</taxon>
        <taxon>Candidatus Nitrosocosmicus</taxon>
    </lineage>
</organism>
<reference evidence="2 3" key="1">
    <citation type="submission" date="2019-02" db="EMBL/GenBank/DDBJ databases">
        <authorList>
            <person name="Lehtovirta-Morley E L."/>
        </authorList>
    </citation>
    <scope>NUCLEOTIDE SEQUENCE [LARGE SCALE GENOMIC DNA]</scope>
    <source>
        <strain evidence="2">NFRAN1</strain>
    </source>
</reference>
<dbReference type="GeneID" id="39420301"/>
<dbReference type="EMBL" id="LR216287">
    <property type="protein sequence ID" value="VFJ13137.1"/>
    <property type="molecule type" value="Genomic_DNA"/>
</dbReference>
<accession>A0A484IA99</accession>
<evidence type="ECO:0000313" key="3">
    <source>
        <dbReference type="Proteomes" id="UP000294299"/>
    </source>
</evidence>
<sequence>MNHNIISKKIYAIFGLTLATTLGFLLMLNGYGSAIGQSTSEINIGNTTSEASDTFFELEDSIETMKSIVNDTQTAIDNGNTAEAHDLLNQLYDELIQISDNSNNLIWDLSNEGN</sequence>
<gene>
    <name evidence="2" type="ORF">NFRAN_0815</name>
</gene>
<name>A0A484IA99_9ARCH</name>
<dbReference type="KEGG" id="nfn:NFRAN_0815"/>
<keyword evidence="1" id="KW-0812">Transmembrane</keyword>
<dbReference type="OrthoDB" id="12038at2157"/>
<dbReference type="Proteomes" id="UP000294299">
    <property type="component" value="Chromosome NFRAN"/>
</dbReference>
<feature type="transmembrane region" description="Helical" evidence="1">
    <location>
        <begin position="12"/>
        <end position="32"/>
    </location>
</feature>
<dbReference type="RefSeq" id="WP_134483092.1">
    <property type="nucleotide sequence ID" value="NZ_LR216287.1"/>
</dbReference>